<feature type="domain" description="HNH nuclease" evidence="2">
    <location>
        <begin position="296"/>
        <end position="348"/>
    </location>
</feature>
<dbReference type="InterPro" id="IPR003615">
    <property type="entry name" value="HNH_nuc"/>
</dbReference>
<organism evidence="3 4">
    <name type="scientific">Candidatus Nephthysia bennettiae</name>
    <dbReference type="NCBI Taxonomy" id="3127016"/>
    <lineage>
        <taxon>Bacteria</taxon>
        <taxon>Bacillati</taxon>
        <taxon>Candidatus Dormiibacterota</taxon>
        <taxon>Candidatus Dormibacteria</taxon>
        <taxon>Candidatus Dormibacterales</taxon>
        <taxon>Candidatus Dormibacteraceae</taxon>
        <taxon>Candidatus Nephthysia</taxon>
    </lineage>
</organism>
<comment type="similarity">
    <text evidence="1">Belongs to the Rv1128c/1148c/1588c/1702c/1945/3466 family.</text>
</comment>
<gene>
    <name evidence="3" type="ORF">JF922_12715</name>
</gene>
<protein>
    <submittedName>
        <fullName evidence="3">DUF222 domain-containing protein</fullName>
    </submittedName>
</protein>
<dbReference type="Pfam" id="PF01844">
    <property type="entry name" value="HNH"/>
    <property type="match status" value="1"/>
</dbReference>
<dbReference type="GO" id="GO:0008270">
    <property type="term" value="F:zinc ion binding"/>
    <property type="evidence" value="ECO:0007669"/>
    <property type="project" value="InterPro"/>
</dbReference>
<evidence type="ECO:0000259" key="2">
    <source>
        <dbReference type="SMART" id="SM00507"/>
    </source>
</evidence>
<evidence type="ECO:0000313" key="3">
    <source>
        <dbReference type="EMBL" id="MBJ7598930.1"/>
    </source>
</evidence>
<dbReference type="EMBL" id="JAEKNR010000136">
    <property type="protein sequence ID" value="MBJ7598930.1"/>
    <property type="molecule type" value="Genomic_DNA"/>
</dbReference>
<accession>A0A934K5U0</accession>
<name>A0A934K5U0_9BACT</name>
<comment type="caution">
    <text evidence="3">The sequence shown here is derived from an EMBL/GenBank/DDBJ whole genome shotgun (WGS) entry which is preliminary data.</text>
</comment>
<dbReference type="InterPro" id="IPR003870">
    <property type="entry name" value="DUF222"/>
</dbReference>
<dbReference type="CDD" id="cd00085">
    <property type="entry name" value="HNHc"/>
    <property type="match status" value="1"/>
</dbReference>
<dbReference type="GO" id="GO:0004519">
    <property type="term" value="F:endonuclease activity"/>
    <property type="evidence" value="ECO:0007669"/>
    <property type="project" value="InterPro"/>
</dbReference>
<dbReference type="RefSeq" id="WP_338202178.1">
    <property type="nucleotide sequence ID" value="NZ_JAEKNR010000136.1"/>
</dbReference>
<dbReference type="Gene3D" id="1.10.30.50">
    <property type="match status" value="1"/>
</dbReference>
<keyword evidence="4" id="KW-1185">Reference proteome</keyword>
<reference evidence="3" key="1">
    <citation type="submission" date="2020-10" db="EMBL/GenBank/DDBJ databases">
        <title>Ca. Dormibacterota MAGs.</title>
        <authorList>
            <person name="Montgomery K."/>
        </authorList>
    </citation>
    <scope>NUCLEOTIDE SEQUENCE [LARGE SCALE GENOMIC DNA]</scope>
    <source>
        <strain evidence="3">SC8812_S17_10</strain>
    </source>
</reference>
<proteinExistence type="inferred from homology"/>
<dbReference type="GO" id="GO:0003676">
    <property type="term" value="F:nucleic acid binding"/>
    <property type="evidence" value="ECO:0007669"/>
    <property type="project" value="InterPro"/>
</dbReference>
<evidence type="ECO:0000313" key="4">
    <source>
        <dbReference type="Proteomes" id="UP000612893"/>
    </source>
</evidence>
<evidence type="ECO:0000256" key="1">
    <source>
        <dbReference type="ARBA" id="ARBA00023450"/>
    </source>
</evidence>
<dbReference type="AlphaFoldDB" id="A0A934K5U0"/>
<dbReference type="Proteomes" id="UP000612893">
    <property type="component" value="Unassembled WGS sequence"/>
</dbReference>
<dbReference type="Pfam" id="PF02720">
    <property type="entry name" value="DUF222"/>
    <property type="match status" value="1"/>
</dbReference>
<dbReference type="InterPro" id="IPR002711">
    <property type="entry name" value="HNH"/>
</dbReference>
<dbReference type="SMART" id="SM00507">
    <property type="entry name" value="HNHc"/>
    <property type="match status" value="1"/>
</dbReference>
<sequence>MRYLRGVFEEIVGTRERLRVVAEELRLLLRRRDQLSLEASRLAGELARAGFGEAMGSISTPDWIRHECQLGYQAAADLVFVGLELDSLGASVAALEEAEIGFQHLVLIARTHHAVSESEHLLAEAREVSVSRFRHLCEQARHAADAEGVAREQAQAIEQRALRVNRQQDGTVTLSGVLDPIGGAAVKAALEPLARPAGREDRRDRERRLADALVELAQHSMDHGTPRQRPHLNVTATLGTLYMNPGSAAAEVDHGDPVSGVTVGRIACDCSIRRHIFDSASLLVELGRRKRVVSPQLRKALESRDRHCRWPGCTRPGSWCEAHHVVPWIRGGATNPDNLLLLCSRHHVQVHEGRWHLLVDPHGRVEVIRPPLDFAAPPRGPAAATAA</sequence>